<reference evidence="1 2" key="2">
    <citation type="journal article" date="2019" name="G3 (Bethesda)">
        <title>Hybrid Assembly of the Genome of the Entomopathogenic Nematode Steinernema carpocapsae Identifies the X-Chromosome.</title>
        <authorList>
            <person name="Serra L."/>
            <person name="Macchietto M."/>
            <person name="Macias-Munoz A."/>
            <person name="McGill C.J."/>
            <person name="Rodriguez I.M."/>
            <person name="Rodriguez B."/>
            <person name="Murad R."/>
            <person name="Mortazavi A."/>
        </authorList>
    </citation>
    <scope>NUCLEOTIDE SEQUENCE [LARGE SCALE GENOMIC DNA]</scope>
    <source>
        <strain evidence="1 2">ALL</strain>
    </source>
</reference>
<evidence type="ECO:0000313" key="2">
    <source>
        <dbReference type="Proteomes" id="UP000298663"/>
    </source>
</evidence>
<sequence>MESITRLSYRNTLDNTLLIIIHHSPNNSPNCLGRRGRKALGGWFWGSSIALSLDFVDDRPRAGLVHASVVLVGDGG</sequence>
<reference evidence="1 2" key="1">
    <citation type="journal article" date="2015" name="Genome Biol.">
        <title>Comparative genomics of Steinernema reveals deeply conserved gene regulatory networks.</title>
        <authorList>
            <person name="Dillman A.R."/>
            <person name="Macchietto M."/>
            <person name="Porter C.F."/>
            <person name="Rogers A."/>
            <person name="Williams B."/>
            <person name="Antoshechkin I."/>
            <person name="Lee M.M."/>
            <person name="Goodwin Z."/>
            <person name="Lu X."/>
            <person name="Lewis E.E."/>
            <person name="Goodrich-Blair H."/>
            <person name="Stock S.P."/>
            <person name="Adams B.J."/>
            <person name="Sternberg P.W."/>
            <person name="Mortazavi A."/>
        </authorList>
    </citation>
    <scope>NUCLEOTIDE SEQUENCE [LARGE SCALE GENOMIC DNA]</scope>
    <source>
        <strain evidence="1 2">ALL</strain>
    </source>
</reference>
<gene>
    <name evidence="1" type="ORF">L596_017519</name>
</gene>
<evidence type="ECO:0000313" key="1">
    <source>
        <dbReference type="EMBL" id="TKR76373.1"/>
    </source>
</evidence>
<name>A0A4U5N2M0_STECR</name>
<dbReference type="AlphaFoldDB" id="A0A4U5N2M0"/>
<accession>A0A4U5N2M0</accession>
<organism evidence="1 2">
    <name type="scientific">Steinernema carpocapsae</name>
    <name type="common">Entomopathogenic nematode</name>
    <dbReference type="NCBI Taxonomy" id="34508"/>
    <lineage>
        <taxon>Eukaryota</taxon>
        <taxon>Metazoa</taxon>
        <taxon>Ecdysozoa</taxon>
        <taxon>Nematoda</taxon>
        <taxon>Chromadorea</taxon>
        <taxon>Rhabditida</taxon>
        <taxon>Tylenchina</taxon>
        <taxon>Panagrolaimomorpha</taxon>
        <taxon>Strongyloidoidea</taxon>
        <taxon>Steinernematidae</taxon>
        <taxon>Steinernema</taxon>
    </lineage>
</organism>
<keyword evidence="2" id="KW-1185">Reference proteome</keyword>
<protein>
    <submittedName>
        <fullName evidence="1">Uncharacterized protein</fullName>
    </submittedName>
</protein>
<proteinExistence type="predicted"/>
<dbReference type="Proteomes" id="UP000298663">
    <property type="component" value="Unassembled WGS sequence"/>
</dbReference>
<comment type="caution">
    <text evidence="1">The sequence shown here is derived from an EMBL/GenBank/DDBJ whole genome shotgun (WGS) entry which is preliminary data.</text>
</comment>
<dbReference type="EMBL" id="AZBU02000005">
    <property type="protein sequence ID" value="TKR76373.1"/>
    <property type="molecule type" value="Genomic_DNA"/>
</dbReference>